<protein>
    <submittedName>
        <fullName evidence="2">Thermolabile hemolysin</fullName>
    </submittedName>
</protein>
<reference evidence="2 3" key="1">
    <citation type="journal article" date="2016" name="Mol. Biol. Evol.">
        <title>Genome-Wide Survey of Gut Fungi (Harpellales) Reveals the First Horizontally Transferred Ubiquitin Gene from a Mosquito Host.</title>
        <authorList>
            <person name="Wang Y."/>
            <person name="White M.M."/>
            <person name="Kvist S."/>
            <person name="Moncalvo J.M."/>
        </authorList>
    </citation>
    <scope>NUCLEOTIDE SEQUENCE [LARGE SCALE GENOMIC DNA]</scope>
    <source>
        <strain evidence="2 3">ALG-7-W6</strain>
    </source>
</reference>
<dbReference type="STRING" id="133383.A0A1R0GYA5"/>
<dbReference type="PANTHER" id="PTHR45648">
    <property type="entry name" value="GDSL LIPASE/ACYLHYDROLASE FAMILY PROTEIN (AFU_ORTHOLOGUE AFUA_4G14700)"/>
    <property type="match status" value="1"/>
</dbReference>
<proteinExistence type="predicted"/>
<dbReference type="PANTHER" id="PTHR45648:SF22">
    <property type="entry name" value="GDSL LIPASE_ACYLHYDROLASE FAMILY PROTEIN (AFU_ORTHOLOGUE AFUA_4G14700)"/>
    <property type="match status" value="1"/>
</dbReference>
<accession>A0A1R0GYA5</accession>
<dbReference type="InterPro" id="IPR051058">
    <property type="entry name" value="GDSL_Est/Lipase"/>
</dbReference>
<name>A0A1R0GYA5_9FUNG</name>
<dbReference type="SUPFAM" id="SSF52266">
    <property type="entry name" value="SGNH hydrolase"/>
    <property type="match status" value="1"/>
</dbReference>
<comment type="caution">
    <text evidence="2">The sequence shown here is derived from an EMBL/GenBank/DDBJ whole genome shotgun (WGS) entry which is preliminary data.</text>
</comment>
<keyword evidence="1" id="KW-0378">Hydrolase</keyword>
<dbReference type="InterPro" id="IPR001087">
    <property type="entry name" value="GDSL"/>
</dbReference>
<dbReference type="AlphaFoldDB" id="A0A1R0GYA5"/>
<dbReference type="Gene3D" id="3.40.50.1110">
    <property type="entry name" value="SGNH hydrolase"/>
    <property type="match status" value="1"/>
</dbReference>
<dbReference type="GO" id="GO:0016788">
    <property type="term" value="F:hydrolase activity, acting on ester bonds"/>
    <property type="evidence" value="ECO:0007669"/>
    <property type="project" value="InterPro"/>
</dbReference>
<gene>
    <name evidence="2" type="ORF">AYI68_g4006</name>
</gene>
<evidence type="ECO:0000313" key="2">
    <source>
        <dbReference type="EMBL" id="OLY81883.1"/>
    </source>
</evidence>
<sequence length="363" mass="40852">MSVSSMNQGFLIVFGDSYSSVGNRENVPSFYADWFTRYSNGPVWDEYVAFNDDYTLINFATGGALTNNSYIGSQTGVYLPYNDLVDQVAIYEDAFSGKYLQSSLQNDVVVIQIGSNDIFSGYEKILDGSINQEIYFNNTISTINSQLESLMEFGYKNFVLFDVSYFPILPALTFYDQDIIDALDNYTKSLNDKLEVARASLEAQYSNKINYIRSVSLYDIFKTLNTVDLKQLLNITAVYNPKLPILTNVTYVTQNDSDDYLFSGIFNPTTRVHALIASIFSETIKTGSVSINKDVLEKLVCDYDLIQINSYNNPLYTSNSSKTGIINVKEYTVESTLQNVGRLAAIKNSQVYKCRNTTNSRSS</sequence>
<evidence type="ECO:0000256" key="1">
    <source>
        <dbReference type="ARBA" id="ARBA00022801"/>
    </source>
</evidence>
<dbReference type="Pfam" id="PF00657">
    <property type="entry name" value="Lipase_GDSL"/>
    <property type="match status" value="1"/>
</dbReference>
<organism evidence="2 3">
    <name type="scientific">Smittium mucronatum</name>
    <dbReference type="NCBI Taxonomy" id="133383"/>
    <lineage>
        <taxon>Eukaryota</taxon>
        <taxon>Fungi</taxon>
        <taxon>Fungi incertae sedis</taxon>
        <taxon>Zoopagomycota</taxon>
        <taxon>Kickxellomycotina</taxon>
        <taxon>Harpellomycetes</taxon>
        <taxon>Harpellales</taxon>
        <taxon>Legeriomycetaceae</taxon>
        <taxon>Smittium</taxon>
    </lineage>
</organism>
<dbReference type="EMBL" id="LSSL01002096">
    <property type="protein sequence ID" value="OLY81883.1"/>
    <property type="molecule type" value="Genomic_DNA"/>
</dbReference>
<dbReference type="OrthoDB" id="1600564at2759"/>
<evidence type="ECO:0000313" key="3">
    <source>
        <dbReference type="Proteomes" id="UP000187455"/>
    </source>
</evidence>
<dbReference type="InterPro" id="IPR036514">
    <property type="entry name" value="SGNH_hydro_sf"/>
</dbReference>
<dbReference type="Proteomes" id="UP000187455">
    <property type="component" value="Unassembled WGS sequence"/>
</dbReference>
<keyword evidence="3" id="KW-1185">Reference proteome</keyword>